<evidence type="ECO:0000256" key="8">
    <source>
        <dbReference type="ARBA" id="ARBA00023157"/>
    </source>
</evidence>
<dbReference type="GO" id="GO:0043025">
    <property type="term" value="C:neuronal cell body"/>
    <property type="evidence" value="ECO:0007669"/>
    <property type="project" value="TreeGrafter"/>
</dbReference>
<organism evidence="12 13">
    <name type="scientific">Megalurothrips usitatus</name>
    <name type="common">bean blossom thrips</name>
    <dbReference type="NCBI Taxonomy" id="439358"/>
    <lineage>
        <taxon>Eukaryota</taxon>
        <taxon>Metazoa</taxon>
        <taxon>Ecdysozoa</taxon>
        <taxon>Arthropoda</taxon>
        <taxon>Hexapoda</taxon>
        <taxon>Insecta</taxon>
        <taxon>Pterygota</taxon>
        <taxon>Neoptera</taxon>
        <taxon>Paraneoptera</taxon>
        <taxon>Thysanoptera</taxon>
        <taxon>Terebrantia</taxon>
        <taxon>Thripoidea</taxon>
        <taxon>Thripidae</taxon>
        <taxon>Megalurothrips</taxon>
    </lineage>
</organism>
<dbReference type="GO" id="GO:0050808">
    <property type="term" value="P:synapse organization"/>
    <property type="evidence" value="ECO:0007669"/>
    <property type="project" value="TreeGrafter"/>
</dbReference>
<evidence type="ECO:0000313" key="12">
    <source>
        <dbReference type="EMBL" id="KAJ1521159.1"/>
    </source>
</evidence>
<evidence type="ECO:0000256" key="5">
    <source>
        <dbReference type="ARBA" id="ARBA00022889"/>
    </source>
</evidence>
<evidence type="ECO:0000256" key="3">
    <source>
        <dbReference type="ARBA" id="ARBA00022729"/>
    </source>
</evidence>
<dbReference type="GO" id="GO:0005886">
    <property type="term" value="C:plasma membrane"/>
    <property type="evidence" value="ECO:0007669"/>
    <property type="project" value="TreeGrafter"/>
</dbReference>
<dbReference type="PANTHER" id="PTHR45080:SF33">
    <property type="entry name" value="IG-LIKE DOMAIN-CONTAINING PROTEIN"/>
    <property type="match status" value="1"/>
</dbReference>
<gene>
    <name evidence="12" type="ORF">ONE63_002854</name>
</gene>
<dbReference type="Gene3D" id="2.60.40.10">
    <property type="entry name" value="Immunoglobulins"/>
    <property type="match status" value="2"/>
</dbReference>
<reference evidence="12" key="1">
    <citation type="submission" date="2022-12" db="EMBL/GenBank/DDBJ databases">
        <title>Chromosome-level genome assembly of the bean flower thrips Megalurothrips usitatus.</title>
        <authorList>
            <person name="Ma L."/>
            <person name="Liu Q."/>
            <person name="Li H."/>
            <person name="Cai W."/>
        </authorList>
    </citation>
    <scope>NUCLEOTIDE SEQUENCE</scope>
    <source>
        <strain evidence="12">Cailab_2022a</strain>
    </source>
</reference>
<proteinExistence type="predicted"/>
<dbReference type="GO" id="GO:0007156">
    <property type="term" value="P:homophilic cell adhesion via plasma membrane adhesion molecules"/>
    <property type="evidence" value="ECO:0007669"/>
    <property type="project" value="TreeGrafter"/>
</dbReference>
<dbReference type="SMART" id="SM00408">
    <property type="entry name" value="IGc2"/>
    <property type="match status" value="2"/>
</dbReference>
<comment type="caution">
    <text evidence="12">The sequence shown here is derived from an EMBL/GenBank/DDBJ whole genome shotgun (WGS) entry which is preliminary data.</text>
</comment>
<dbReference type="GO" id="GO:0008046">
    <property type="term" value="F:axon guidance receptor activity"/>
    <property type="evidence" value="ECO:0007669"/>
    <property type="project" value="TreeGrafter"/>
</dbReference>
<dbReference type="InterPro" id="IPR007110">
    <property type="entry name" value="Ig-like_dom"/>
</dbReference>
<feature type="signal peptide" evidence="10">
    <location>
        <begin position="1"/>
        <end position="16"/>
    </location>
</feature>
<name>A0AAV7XBI5_9NEOP</name>
<dbReference type="EMBL" id="JAPTSV010000013">
    <property type="protein sequence ID" value="KAJ1521159.1"/>
    <property type="molecule type" value="Genomic_DNA"/>
</dbReference>
<dbReference type="InterPro" id="IPR013783">
    <property type="entry name" value="Ig-like_fold"/>
</dbReference>
<dbReference type="FunFam" id="2.60.40.10:FF:000017">
    <property type="entry name" value="Down syndrome cell adhesion molecule b"/>
    <property type="match status" value="1"/>
</dbReference>
<keyword evidence="5" id="KW-0130">Cell adhesion</keyword>
<keyword evidence="7" id="KW-0472">Membrane</keyword>
<evidence type="ECO:0000259" key="11">
    <source>
        <dbReference type="PROSITE" id="PS50835"/>
    </source>
</evidence>
<comment type="subcellular location">
    <subcellularLocation>
        <location evidence="1">Membrane</location>
        <topology evidence="1">Single-pass membrane protein</topology>
    </subcellularLocation>
</comment>
<keyword evidence="6" id="KW-1133">Transmembrane helix</keyword>
<evidence type="ECO:0000256" key="7">
    <source>
        <dbReference type="ARBA" id="ARBA00023136"/>
    </source>
</evidence>
<evidence type="ECO:0000256" key="6">
    <source>
        <dbReference type="ARBA" id="ARBA00022989"/>
    </source>
</evidence>
<dbReference type="PROSITE" id="PS50835">
    <property type="entry name" value="IG_LIKE"/>
    <property type="match status" value="2"/>
</dbReference>
<dbReference type="AlphaFoldDB" id="A0AAV7XBI5"/>
<keyword evidence="4" id="KW-0677">Repeat</keyword>
<evidence type="ECO:0000256" key="9">
    <source>
        <dbReference type="ARBA" id="ARBA00023319"/>
    </source>
</evidence>
<keyword evidence="2" id="KW-0812">Transmembrane</keyword>
<keyword evidence="13" id="KW-1185">Reference proteome</keyword>
<feature type="domain" description="Ig-like" evidence="11">
    <location>
        <begin position="122"/>
        <end position="219"/>
    </location>
</feature>
<dbReference type="PANTHER" id="PTHR45080">
    <property type="entry name" value="CONTACTIN 5"/>
    <property type="match status" value="1"/>
</dbReference>
<protein>
    <recommendedName>
        <fullName evidence="11">Ig-like domain-containing protein</fullName>
    </recommendedName>
</protein>
<dbReference type="InterPro" id="IPR050958">
    <property type="entry name" value="Cell_Adh-Cytoskel_Orgn"/>
</dbReference>
<accession>A0AAV7XBI5</accession>
<dbReference type="SMART" id="SM00409">
    <property type="entry name" value="IG"/>
    <property type="match status" value="2"/>
</dbReference>
<evidence type="ECO:0000256" key="10">
    <source>
        <dbReference type="SAM" id="SignalP"/>
    </source>
</evidence>
<feature type="domain" description="Ig-like" evidence="11">
    <location>
        <begin position="33"/>
        <end position="117"/>
    </location>
</feature>
<feature type="chain" id="PRO_5043709299" description="Ig-like domain-containing protein" evidence="10">
    <location>
        <begin position="17"/>
        <end position="330"/>
    </location>
</feature>
<evidence type="ECO:0000256" key="2">
    <source>
        <dbReference type="ARBA" id="ARBA00022692"/>
    </source>
</evidence>
<evidence type="ECO:0000256" key="4">
    <source>
        <dbReference type="ARBA" id="ARBA00022737"/>
    </source>
</evidence>
<dbReference type="InterPro" id="IPR003599">
    <property type="entry name" value="Ig_sub"/>
</dbReference>
<evidence type="ECO:0000256" key="1">
    <source>
        <dbReference type="ARBA" id="ARBA00004167"/>
    </source>
</evidence>
<dbReference type="GO" id="GO:0030424">
    <property type="term" value="C:axon"/>
    <property type="evidence" value="ECO:0007669"/>
    <property type="project" value="TreeGrafter"/>
</dbReference>
<evidence type="ECO:0000313" key="13">
    <source>
        <dbReference type="Proteomes" id="UP001075354"/>
    </source>
</evidence>
<dbReference type="SUPFAM" id="SSF48726">
    <property type="entry name" value="Immunoglobulin"/>
    <property type="match status" value="2"/>
</dbReference>
<keyword evidence="3 10" id="KW-0732">Signal</keyword>
<dbReference type="Pfam" id="PF13927">
    <property type="entry name" value="Ig_3"/>
    <property type="match status" value="2"/>
</dbReference>
<keyword evidence="8" id="KW-1015">Disulfide bond</keyword>
<dbReference type="InterPro" id="IPR036179">
    <property type="entry name" value="Ig-like_dom_sf"/>
</dbReference>
<sequence length="330" mass="37354">MAYFVLYTVAVALCACSSVCLWSTPLCTFVEPPRIVSTSQRQNNLEQGEHVQLFCNATGFPEPKIKWTRKGRKLPNGHREHHGSELHFSHVGPKHSGDYVCSATNALGTVHHNFVLTVSAGPEVDFDKDVYNTNVGRTVEIGCIVHAYPPATVRFGGVTWQLNNGVVQGSRFEMFKDQEFHSGSRHVLRIHQVVDTDFGTYRCLAENERGTARRVVQLSGLPTPARLDEVTYEKGRPVLLWTVESLSPVDKYELMYRRQNEWTSTRTPTVQLPVVEGNIYKVKYELRDVETADYEAKLKAHNLFGWSELSQKYPFSAGNHFKLYVLPPPD</sequence>
<dbReference type="Proteomes" id="UP001075354">
    <property type="component" value="Chromosome 13"/>
</dbReference>
<keyword evidence="9" id="KW-0393">Immunoglobulin domain</keyword>
<dbReference type="InterPro" id="IPR003598">
    <property type="entry name" value="Ig_sub2"/>
</dbReference>